<evidence type="ECO:0000256" key="1">
    <source>
        <dbReference type="SAM" id="Phobius"/>
    </source>
</evidence>
<feature type="transmembrane region" description="Helical" evidence="1">
    <location>
        <begin position="63"/>
        <end position="85"/>
    </location>
</feature>
<feature type="transmembrane region" description="Helical" evidence="1">
    <location>
        <begin position="91"/>
        <end position="111"/>
    </location>
</feature>
<keyword evidence="1" id="KW-0472">Membrane</keyword>
<organism evidence="2 3">
    <name type="scientific">Pelomonas dachongensis</name>
    <dbReference type="NCBI Taxonomy" id="3299029"/>
    <lineage>
        <taxon>Bacteria</taxon>
        <taxon>Pseudomonadati</taxon>
        <taxon>Pseudomonadota</taxon>
        <taxon>Betaproteobacteria</taxon>
        <taxon>Burkholderiales</taxon>
        <taxon>Sphaerotilaceae</taxon>
        <taxon>Roseateles</taxon>
    </lineage>
</organism>
<keyword evidence="3" id="KW-1185">Reference proteome</keyword>
<accession>A0ABW7EH08</accession>
<reference evidence="2 3" key="1">
    <citation type="submission" date="2024-09" db="EMBL/GenBank/DDBJ databases">
        <title>Novel species of the genus Pelomonas and Roseateles isolated from streams.</title>
        <authorList>
            <person name="Lu H."/>
        </authorList>
    </citation>
    <scope>NUCLEOTIDE SEQUENCE [LARGE SCALE GENOMIC DNA]</scope>
    <source>
        <strain evidence="2 3">DC23W</strain>
    </source>
</reference>
<evidence type="ECO:0000313" key="3">
    <source>
        <dbReference type="Proteomes" id="UP001606300"/>
    </source>
</evidence>
<comment type="caution">
    <text evidence="2">The sequence shown here is derived from an EMBL/GenBank/DDBJ whole genome shotgun (WGS) entry which is preliminary data.</text>
</comment>
<proteinExistence type="predicted"/>
<evidence type="ECO:0000313" key="2">
    <source>
        <dbReference type="EMBL" id="MFG6412457.1"/>
    </source>
</evidence>
<name>A0ABW7EH08_9BURK</name>
<dbReference type="Proteomes" id="UP001606300">
    <property type="component" value="Unassembled WGS sequence"/>
</dbReference>
<feature type="transmembrane region" description="Helical" evidence="1">
    <location>
        <begin position="150"/>
        <end position="168"/>
    </location>
</feature>
<protein>
    <submittedName>
        <fullName evidence="2">Uncharacterized protein</fullName>
    </submittedName>
</protein>
<sequence length="298" mass="31264">MANIQAQTINLISLVDRPGHEEVVELAKHAYRLPKIVRPLAAMAITAFLVGVLGGLGARALPIAFAVGIATALVGFLDDTVMLAAERNRAGVALSFGGIGLFVGVACAFVAQKELWLVAAVGVASFCGAWVFGHLGLALATLAVTLLNNVLKVLASPLAVPILAIAAARNRSALQRGHPTWVTSRGRPIVEFDRDGVKYIHHDGDAMFLPSSRLRAAGTAVPRFKLTELYNTSLVNARMGEAFQDLEAGGAVDLHGDMAEQLVVNPATMLPMIGGMGGVDSMGNQFGFDNQHGGVHES</sequence>
<gene>
    <name evidence="2" type="ORF">ACG02S_00945</name>
</gene>
<keyword evidence="1" id="KW-0812">Transmembrane</keyword>
<feature type="transmembrane region" description="Helical" evidence="1">
    <location>
        <begin position="118"/>
        <end position="144"/>
    </location>
</feature>
<dbReference type="EMBL" id="JBIGHY010000001">
    <property type="protein sequence ID" value="MFG6412457.1"/>
    <property type="molecule type" value="Genomic_DNA"/>
</dbReference>
<feature type="transmembrane region" description="Helical" evidence="1">
    <location>
        <begin position="36"/>
        <end position="56"/>
    </location>
</feature>
<dbReference type="RefSeq" id="WP_394468563.1">
    <property type="nucleotide sequence ID" value="NZ_JBIGHY010000001.1"/>
</dbReference>
<keyword evidence="1" id="KW-1133">Transmembrane helix</keyword>